<dbReference type="Proteomes" id="UP000199202">
    <property type="component" value="Unassembled WGS sequence"/>
</dbReference>
<organism evidence="3 4">
    <name type="scientific">Nonomuraea jiangxiensis</name>
    <dbReference type="NCBI Taxonomy" id="633440"/>
    <lineage>
        <taxon>Bacteria</taxon>
        <taxon>Bacillati</taxon>
        <taxon>Actinomycetota</taxon>
        <taxon>Actinomycetes</taxon>
        <taxon>Streptosporangiales</taxon>
        <taxon>Streptosporangiaceae</taxon>
        <taxon>Nonomuraea</taxon>
    </lineage>
</organism>
<reference evidence="3 4" key="1">
    <citation type="submission" date="2016-10" db="EMBL/GenBank/DDBJ databases">
        <authorList>
            <person name="de Groot N.N."/>
        </authorList>
    </citation>
    <scope>NUCLEOTIDE SEQUENCE [LARGE SCALE GENOMIC DNA]</scope>
    <source>
        <strain evidence="3 4">CGMCC 4.6533</strain>
    </source>
</reference>
<dbReference type="RefSeq" id="WP_090946129.1">
    <property type="nucleotide sequence ID" value="NZ_FNDJ01000036.1"/>
</dbReference>
<proteinExistence type="predicted"/>
<dbReference type="OrthoDB" id="3213691at2"/>
<evidence type="ECO:0000313" key="3">
    <source>
        <dbReference type="EMBL" id="SDM10859.1"/>
    </source>
</evidence>
<feature type="coiled-coil region" evidence="1">
    <location>
        <begin position="2"/>
        <end position="29"/>
    </location>
</feature>
<dbReference type="NCBIfam" id="TIGR03083">
    <property type="entry name" value="maleylpyruvate isomerase family mycothiol-dependent enzyme"/>
    <property type="match status" value="1"/>
</dbReference>
<dbReference type="STRING" id="633440.SAMN05421869_13646"/>
<keyword evidence="1" id="KW-0175">Coiled coil</keyword>
<dbReference type="Pfam" id="PF11716">
    <property type="entry name" value="MDMPI_N"/>
    <property type="match status" value="1"/>
</dbReference>
<gene>
    <name evidence="3" type="ORF">SAMN05421869_13646</name>
</gene>
<name>A0A1G9QIM2_9ACTN</name>
<dbReference type="InterPro" id="IPR024344">
    <property type="entry name" value="MDMPI_metal-binding"/>
</dbReference>
<evidence type="ECO:0000256" key="1">
    <source>
        <dbReference type="SAM" id="Coils"/>
    </source>
</evidence>
<dbReference type="InterPro" id="IPR034660">
    <property type="entry name" value="DinB/YfiT-like"/>
</dbReference>
<feature type="domain" description="Mycothiol-dependent maleylpyruvate isomerase metal-binding" evidence="2">
    <location>
        <begin position="12"/>
        <end position="147"/>
    </location>
</feature>
<keyword evidence="4" id="KW-1185">Reference proteome</keyword>
<dbReference type="EMBL" id="FNDJ01000036">
    <property type="protein sequence ID" value="SDM10859.1"/>
    <property type="molecule type" value="Genomic_DNA"/>
</dbReference>
<dbReference type="InterPro" id="IPR017517">
    <property type="entry name" value="Maleyloyr_isom"/>
</dbReference>
<dbReference type="AlphaFoldDB" id="A0A1G9QIM2"/>
<evidence type="ECO:0000313" key="4">
    <source>
        <dbReference type="Proteomes" id="UP000199202"/>
    </source>
</evidence>
<dbReference type="GO" id="GO:0046872">
    <property type="term" value="F:metal ion binding"/>
    <property type="evidence" value="ECO:0007669"/>
    <property type="project" value="InterPro"/>
</dbReference>
<sequence>MTDRAAQTIKELRAELDELSALVRGFGDEDLARTSGAAEWDVSQVLSHLGSGAEITLAAFDGAVNGTGSPTMEVIRGIWARWDGMSRGERAEAFVTANEALLRRLEELDAGTREELRIELWFPGEPASVARLTGMRLSEFAHHSWDVKVAFDPAATLAPGAVELLLDQVGGMFGYVGKPEALGGRQVAVAVHTTAPARSFGLDLGPAMAITGVPAEADVVLTTPAEFWLRLVYGRHAPEHTPSTVDLSGDAVTLDDLRRVFPGF</sequence>
<accession>A0A1G9QIM2</accession>
<dbReference type="SUPFAM" id="SSF109854">
    <property type="entry name" value="DinB/YfiT-like putative metalloenzymes"/>
    <property type="match status" value="1"/>
</dbReference>
<evidence type="ECO:0000259" key="2">
    <source>
        <dbReference type="Pfam" id="PF11716"/>
    </source>
</evidence>
<protein>
    <submittedName>
        <fullName evidence="3">TIGR03083 family protein</fullName>
    </submittedName>
</protein>
<dbReference type="Gene3D" id="1.20.120.450">
    <property type="entry name" value="dinb family like domain"/>
    <property type="match status" value="1"/>
</dbReference>